<feature type="domain" description="N-acetyltransferase" evidence="1">
    <location>
        <begin position="54"/>
        <end position="216"/>
    </location>
</feature>
<protein>
    <submittedName>
        <fullName evidence="2">Ribosomal-protein-alanine N-acetyltransferase</fullName>
        <ecNumber evidence="2">2.3.1.267</ecNumber>
    </submittedName>
</protein>
<dbReference type="GO" id="GO:0008999">
    <property type="term" value="F:protein-N-terminal-alanine acetyltransferase activity"/>
    <property type="evidence" value="ECO:0007669"/>
    <property type="project" value="UniProtKB-EC"/>
</dbReference>
<dbReference type="Gene3D" id="3.40.630.30">
    <property type="match status" value="1"/>
</dbReference>
<dbReference type="Pfam" id="PF13302">
    <property type="entry name" value="Acetyltransf_3"/>
    <property type="match status" value="1"/>
</dbReference>
<dbReference type="PROSITE" id="PS51186">
    <property type="entry name" value="GNAT"/>
    <property type="match status" value="1"/>
</dbReference>
<keyword evidence="2" id="KW-0808">Transferase</keyword>
<evidence type="ECO:0000313" key="2">
    <source>
        <dbReference type="EMBL" id="MEH2557763.1"/>
    </source>
</evidence>
<organism evidence="2 3">
    <name type="scientific">Bradyrhizobium algeriense</name>
    <dbReference type="NCBI Taxonomy" id="634784"/>
    <lineage>
        <taxon>Bacteria</taxon>
        <taxon>Pseudomonadati</taxon>
        <taxon>Pseudomonadota</taxon>
        <taxon>Alphaproteobacteria</taxon>
        <taxon>Hyphomicrobiales</taxon>
        <taxon>Nitrobacteraceae</taxon>
        <taxon>Bradyrhizobium</taxon>
    </lineage>
</organism>
<gene>
    <name evidence="2" type="ORF">V1286_005292</name>
</gene>
<sequence>MATTGGFICRIKTHDAMAAPLLSAGKLRYCSLMNQKPAPLSEKQPLVILTTPRLILRAVVEEDISTLQNLVFADSDVMRFAFSGATMARDAAEDFIRRFFTFGVSLTGMAVLMEKPAGDIIGFAGLSPCNALGADDFEIGFVLARRAWGKGIATEIGEAQLAFGFEQLKCGRLLGLVDPRNAPSIHALEKLGMRYQETIADPERGSRSVYVIEAAEWQRRRAE</sequence>
<dbReference type="Proteomes" id="UP001364224">
    <property type="component" value="Unassembled WGS sequence"/>
</dbReference>
<keyword evidence="3" id="KW-1185">Reference proteome</keyword>
<proteinExistence type="predicted"/>
<dbReference type="RefSeq" id="WP_334484312.1">
    <property type="nucleotide sequence ID" value="NZ_JAZHRV010000001.1"/>
</dbReference>
<dbReference type="PANTHER" id="PTHR43792">
    <property type="entry name" value="GNAT FAMILY, PUTATIVE (AFU_ORTHOLOGUE AFUA_3G00765)-RELATED-RELATED"/>
    <property type="match status" value="1"/>
</dbReference>
<dbReference type="EMBL" id="JAZHRV010000001">
    <property type="protein sequence ID" value="MEH2557763.1"/>
    <property type="molecule type" value="Genomic_DNA"/>
</dbReference>
<evidence type="ECO:0000259" key="1">
    <source>
        <dbReference type="PROSITE" id="PS51186"/>
    </source>
</evidence>
<dbReference type="SUPFAM" id="SSF55729">
    <property type="entry name" value="Acyl-CoA N-acyltransferases (Nat)"/>
    <property type="match status" value="1"/>
</dbReference>
<dbReference type="PANTHER" id="PTHR43792:SF1">
    <property type="entry name" value="N-ACETYLTRANSFERASE DOMAIN-CONTAINING PROTEIN"/>
    <property type="match status" value="1"/>
</dbReference>
<dbReference type="InterPro" id="IPR000182">
    <property type="entry name" value="GNAT_dom"/>
</dbReference>
<dbReference type="EC" id="2.3.1.267" evidence="2"/>
<dbReference type="InterPro" id="IPR016181">
    <property type="entry name" value="Acyl_CoA_acyltransferase"/>
</dbReference>
<reference evidence="2 3" key="1">
    <citation type="submission" date="2024-02" db="EMBL/GenBank/DDBJ databases">
        <title>Adaptive strategies in a cosmopolitan and abundant soil bacterium.</title>
        <authorList>
            <person name="Carini P."/>
        </authorList>
    </citation>
    <scope>NUCLEOTIDE SEQUENCE [LARGE SCALE GENOMIC DNA]</scope>
    <source>
        <strain evidence="2 3">AZCC 1608</strain>
    </source>
</reference>
<dbReference type="InterPro" id="IPR051531">
    <property type="entry name" value="N-acetyltransferase"/>
</dbReference>
<name>A0ABU8BGS3_9BRAD</name>
<accession>A0ABU8BGS3</accession>
<comment type="caution">
    <text evidence="2">The sequence shown here is derived from an EMBL/GenBank/DDBJ whole genome shotgun (WGS) entry which is preliminary data.</text>
</comment>
<keyword evidence="2" id="KW-0012">Acyltransferase</keyword>
<evidence type="ECO:0000313" key="3">
    <source>
        <dbReference type="Proteomes" id="UP001364224"/>
    </source>
</evidence>